<dbReference type="InterPro" id="IPR001466">
    <property type="entry name" value="Beta-lactam-related"/>
</dbReference>
<feature type="transmembrane region" description="Helical" evidence="1">
    <location>
        <begin position="426"/>
        <end position="449"/>
    </location>
</feature>
<comment type="caution">
    <text evidence="4">The sequence shown here is derived from an EMBL/GenBank/DDBJ whole genome shotgun (WGS) entry which is preliminary data.</text>
</comment>
<sequence length="481" mass="51783">MTRFLALTGLLLAALNTAASSLQEQVDAYVAQSRQAQGIAVALLTPEELTRAVSGQAGPNGVVSEDTLFEIGSVTKVLTGLLLAQLSDDGVVSLDTTLGDLMPEPWALDPAVAAIRLQELATHTSGLPRLPNNPSMLWRQIARPADPYAGLSNEDIFAAVADLAAEDVSTRGEFAYSNLGPALLGRLLEVAAGEPYETLLEERVLAPLGLDQTTFTDRVLDDPGLARPHRENLRPARHWRLDAYNPAGGLSADLEDMITLLQAAMAAEPGSPLAASMAMHWAAESGEQASGLGWAISERDGERMIWHNGRTGGYYAFIGVLPDSGRGLVMLSNTSHAGDGFAFSLLRGDDSPPAPERNWFLLGLTLVLVPLAPMMVFGLRSQARATLEGAAKKPVDRFHFAGTMIETTFVLALIWKLGVWNVVPLAYWWAGLIATLGLLVLALLLVPRLPWWQPASRSRFALRWAGVGFTMVLMLWALLLL</sequence>
<evidence type="ECO:0000313" key="5">
    <source>
        <dbReference type="Proteomes" id="UP000297475"/>
    </source>
</evidence>
<dbReference type="EMBL" id="SRMF01000004">
    <property type="protein sequence ID" value="TGG92859.1"/>
    <property type="molecule type" value="Genomic_DNA"/>
</dbReference>
<protein>
    <submittedName>
        <fullName evidence="4">Class A beta-lactamase-related serine hydrolase</fullName>
    </submittedName>
</protein>
<feature type="domain" description="Beta-lactamase-related" evidence="3">
    <location>
        <begin position="27"/>
        <end position="337"/>
    </location>
</feature>
<proteinExistence type="predicted"/>
<keyword evidence="1" id="KW-0472">Membrane</keyword>
<dbReference type="RefSeq" id="WP_135483531.1">
    <property type="nucleotide sequence ID" value="NZ_SRMF01000004.1"/>
</dbReference>
<keyword evidence="2" id="KW-0732">Signal</keyword>
<dbReference type="PANTHER" id="PTHR46825">
    <property type="entry name" value="D-ALANYL-D-ALANINE-CARBOXYPEPTIDASE/ENDOPEPTIDASE AMPH"/>
    <property type="match status" value="1"/>
</dbReference>
<keyword evidence="1" id="KW-0812">Transmembrane</keyword>
<feature type="signal peptide" evidence="2">
    <location>
        <begin position="1"/>
        <end position="19"/>
    </location>
</feature>
<gene>
    <name evidence="4" type="ORF">E4656_12080</name>
</gene>
<dbReference type="Pfam" id="PF00144">
    <property type="entry name" value="Beta-lactamase"/>
    <property type="match status" value="1"/>
</dbReference>
<keyword evidence="4" id="KW-0378">Hydrolase</keyword>
<feature type="chain" id="PRO_5021360694" evidence="2">
    <location>
        <begin position="20"/>
        <end position="481"/>
    </location>
</feature>
<evidence type="ECO:0000256" key="1">
    <source>
        <dbReference type="SAM" id="Phobius"/>
    </source>
</evidence>
<dbReference type="GO" id="GO:0016787">
    <property type="term" value="F:hydrolase activity"/>
    <property type="evidence" value="ECO:0007669"/>
    <property type="project" value="UniProtKB-KW"/>
</dbReference>
<accession>A0A4Z0WDM7</accession>
<evidence type="ECO:0000256" key="2">
    <source>
        <dbReference type="SAM" id="SignalP"/>
    </source>
</evidence>
<keyword evidence="5" id="KW-1185">Reference proteome</keyword>
<dbReference type="Gene3D" id="3.40.710.10">
    <property type="entry name" value="DD-peptidase/beta-lactamase superfamily"/>
    <property type="match status" value="1"/>
</dbReference>
<feature type="transmembrane region" description="Helical" evidence="1">
    <location>
        <begin position="359"/>
        <end position="379"/>
    </location>
</feature>
<feature type="transmembrane region" description="Helical" evidence="1">
    <location>
        <begin position="461"/>
        <end position="479"/>
    </location>
</feature>
<dbReference type="InterPro" id="IPR012338">
    <property type="entry name" value="Beta-lactam/transpept-like"/>
</dbReference>
<dbReference type="OrthoDB" id="9804448at2"/>
<dbReference type="PANTHER" id="PTHR46825:SF9">
    <property type="entry name" value="BETA-LACTAMASE-RELATED DOMAIN-CONTAINING PROTEIN"/>
    <property type="match status" value="1"/>
</dbReference>
<evidence type="ECO:0000313" key="4">
    <source>
        <dbReference type="EMBL" id="TGG92859.1"/>
    </source>
</evidence>
<evidence type="ECO:0000259" key="3">
    <source>
        <dbReference type="Pfam" id="PF00144"/>
    </source>
</evidence>
<keyword evidence="1" id="KW-1133">Transmembrane helix</keyword>
<reference evidence="4 5" key="1">
    <citation type="submission" date="2019-04" db="EMBL/GenBank/DDBJ databases">
        <title>Natronospirillum operosus gen. nov., sp. nov., a haloalkaliphilic satellite isolated from decaying biomass of laboratory culture of cyanobacterium Geitlerinema sp. and proposal of Natronospirillaceae fam. nov. and Saccharospirillaceae fam. nov.</title>
        <authorList>
            <person name="Kevbrin V."/>
            <person name="Boltyanskaya Y."/>
            <person name="Koziaeva V."/>
            <person name="Grouzdev D.S."/>
            <person name="Park M."/>
            <person name="Cho J."/>
        </authorList>
    </citation>
    <scope>NUCLEOTIDE SEQUENCE [LARGE SCALE GENOMIC DNA]</scope>
    <source>
        <strain evidence="4 5">G-116</strain>
    </source>
</reference>
<dbReference type="Proteomes" id="UP000297475">
    <property type="component" value="Unassembled WGS sequence"/>
</dbReference>
<dbReference type="InterPro" id="IPR050491">
    <property type="entry name" value="AmpC-like"/>
</dbReference>
<organism evidence="4 5">
    <name type="scientific">Natronospirillum operosum</name>
    <dbReference type="NCBI Taxonomy" id="2759953"/>
    <lineage>
        <taxon>Bacteria</taxon>
        <taxon>Pseudomonadati</taxon>
        <taxon>Pseudomonadota</taxon>
        <taxon>Gammaproteobacteria</taxon>
        <taxon>Oceanospirillales</taxon>
        <taxon>Natronospirillaceae</taxon>
        <taxon>Natronospirillum</taxon>
    </lineage>
</organism>
<feature type="transmembrane region" description="Helical" evidence="1">
    <location>
        <begin position="400"/>
        <end position="420"/>
    </location>
</feature>
<name>A0A4Z0WDM7_9GAMM</name>
<dbReference type="AlphaFoldDB" id="A0A4Z0WDM7"/>
<dbReference type="SUPFAM" id="SSF56601">
    <property type="entry name" value="beta-lactamase/transpeptidase-like"/>
    <property type="match status" value="1"/>
</dbReference>